<evidence type="ECO:0000313" key="2">
    <source>
        <dbReference type="Proteomes" id="UP000186607"/>
    </source>
</evidence>
<reference evidence="1 2" key="1">
    <citation type="submission" date="2017-01" db="EMBL/GenBank/DDBJ databases">
        <title>Genome Analysis of Deinococcus marmoris KOPRI26562.</title>
        <authorList>
            <person name="Kim J.H."/>
            <person name="Oh H.-M."/>
        </authorList>
    </citation>
    <scope>NUCLEOTIDE SEQUENCE [LARGE SCALE GENOMIC DNA]</scope>
    <source>
        <strain evidence="1 2">KOPRI26562</strain>
    </source>
</reference>
<dbReference type="Proteomes" id="UP000186607">
    <property type="component" value="Unassembled WGS sequence"/>
</dbReference>
<sequence>MQVVGAWGWSRAIRHTGEYKRRSGWNRVCGLAFISRPGRGPILRP</sequence>
<organism evidence="1 2">
    <name type="scientific">Deinococcus marmoris</name>
    <dbReference type="NCBI Taxonomy" id="249408"/>
    <lineage>
        <taxon>Bacteria</taxon>
        <taxon>Thermotogati</taxon>
        <taxon>Deinococcota</taxon>
        <taxon>Deinococci</taxon>
        <taxon>Deinococcales</taxon>
        <taxon>Deinococcaceae</taxon>
        <taxon>Deinococcus</taxon>
    </lineage>
</organism>
<accession>A0A1U7NRG2</accession>
<comment type="caution">
    <text evidence="1">The sequence shown here is derived from an EMBL/GenBank/DDBJ whole genome shotgun (WGS) entry which is preliminary data.</text>
</comment>
<evidence type="ECO:0000313" key="1">
    <source>
        <dbReference type="EMBL" id="OLV15513.1"/>
    </source>
</evidence>
<protein>
    <submittedName>
        <fullName evidence="1">Uncharacterized protein</fullName>
    </submittedName>
</protein>
<proteinExistence type="predicted"/>
<name>A0A1U7NRG2_9DEIO</name>
<keyword evidence="2" id="KW-1185">Reference proteome</keyword>
<dbReference type="EMBL" id="MSTI01000178">
    <property type="protein sequence ID" value="OLV15513.1"/>
    <property type="molecule type" value="Genomic_DNA"/>
</dbReference>
<dbReference type="AlphaFoldDB" id="A0A1U7NRG2"/>
<gene>
    <name evidence="1" type="ORF">BOO71_0014776</name>
</gene>